<dbReference type="RefSeq" id="WP_145903441.1">
    <property type="nucleotide sequence ID" value="NZ_CXST01000001.1"/>
</dbReference>
<dbReference type="EMBL" id="CXST01000001">
    <property type="protein sequence ID" value="CTQ42443.1"/>
    <property type="molecule type" value="Genomic_DNA"/>
</dbReference>
<keyword evidence="3" id="KW-1185">Reference proteome</keyword>
<dbReference type="OrthoDB" id="7678996at2"/>
<evidence type="ECO:0000313" key="3">
    <source>
        <dbReference type="Proteomes" id="UP000048926"/>
    </source>
</evidence>
<reference evidence="3" key="1">
    <citation type="submission" date="2015-07" db="EMBL/GenBank/DDBJ databases">
        <authorList>
            <person name="Rodrigo-Torres Lidia"/>
            <person name="Arahal R.David."/>
        </authorList>
    </citation>
    <scope>NUCLEOTIDE SEQUENCE [LARGE SCALE GENOMIC DNA]</scope>
    <source>
        <strain evidence="3">CECT 4801</strain>
    </source>
</reference>
<evidence type="ECO:0000256" key="1">
    <source>
        <dbReference type="SAM" id="MobiDB-lite"/>
    </source>
</evidence>
<evidence type="ECO:0000313" key="2">
    <source>
        <dbReference type="EMBL" id="CTQ42443.1"/>
    </source>
</evidence>
<organism evidence="2 3">
    <name type="scientific">Roseibium aggregatum</name>
    <dbReference type="NCBI Taxonomy" id="187304"/>
    <lineage>
        <taxon>Bacteria</taxon>
        <taxon>Pseudomonadati</taxon>
        <taxon>Pseudomonadota</taxon>
        <taxon>Alphaproteobacteria</taxon>
        <taxon>Hyphomicrobiales</taxon>
        <taxon>Stappiaceae</taxon>
        <taxon>Roseibium</taxon>
    </lineage>
</organism>
<dbReference type="AlphaFoldDB" id="A0A0M6XY83"/>
<dbReference type="Proteomes" id="UP000048926">
    <property type="component" value="Unassembled WGS sequence"/>
</dbReference>
<protein>
    <submittedName>
        <fullName evidence="2">Uncharacterized protein</fullName>
    </submittedName>
</protein>
<accession>A0A0M6XY83</accession>
<gene>
    <name evidence="2" type="ORF">LAL4801_00871</name>
</gene>
<feature type="region of interest" description="Disordered" evidence="1">
    <location>
        <begin position="142"/>
        <end position="181"/>
    </location>
</feature>
<proteinExistence type="predicted"/>
<name>A0A0M6XY83_9HYPH</name>
<dbReference type="STRING" id="187304.B0E33_25790"/>
<sequence length="181" mass="18818">MKRLQPPTCARKAARPSVQPFICRAFTMHRVQLAKAGLLQAAIAASVACLAPEASAQTTNCDAYARAYADAHINPDQSDMPIVDGALEGAVAGGAWEGPSGARRGALTGGALAVLDNLGSTPAGWRGLYDLAYRLCRNAQSPVTHRPSTLGDPSYRPALPGSGRPEPLRPAGPLAPSRPNN</sequence>